<evidence type="ECO:0000313" key="2">
    <source>
        <dbReference type="Proteomes" id="UP000276834"/>
    </source>
</evidence>
<protein>
    <submittedName>
        <fullName evidence="1">Uncharacterized protein</fullName>
    </submittedName>
</protein>
<organism evidence="1 2">
    <name type="scientific">Chloebia gouldiae</name>
    <name type="common">Gouldian finch</name>
    <name type="synonym">Erythrura gouldiae</name>
    <dbReference type="NCBI Taxonomy" id="44316"/>
    <lineage>
        <taxon>Eukaryota</taxon>
        <taxon>Metazoa</taxon>
        <taxon>Chordata</taxon>
        <taxon>Craniata</taxon>
        <taxon>Vertebrata</taxon>
        <taxon>Euteleostomi</taxon>
        <taxon>Archelosauria</taxon>
        <taxon>Archosauria</taxon>
        <taxon>Dinosauria</taxon>
        <taxon>Saurischia</taxon>
        <taxon>Theropoda</taxon>
        <taxon>Coelurosauria</taxon>
        <taxon>Aves</taxon>
        <taxon>Neognathae</taxon>
        <taxon>Neoaves</taxon>
        <taxon>Telluraves</taxon>
        <taxon>Australaves</taxon>
        <taxon>Passeriformes</taxon>
        <taxon>Passeroidea</taxon>
        <taxon>Passeridae</taxon>
        <taxon>Chloebia</taxon>
    </lineage>
</organism>
<dbReference type="EMBL" id="QUSF01000025">
    <property type="protein sequence ID" value="RLW00843.1"/>
    <property type="molecule type" value="Genomic_DNA"/>
</dbReference>
<dbReference type="AlphaFoldDB" id="A0A3L8SEK5"/>
<reference evidence="1 2" key="1">
    <citation type="journal article" date="2018" name="Proc. R. Soc. B">
        <title>A non-coding region near Follistatin controls head colour polymorphism in the Gouldian finch.</title>
        <authorList>
            <person name="Toomey M.B."/>
            <person name="Marques C.I."/>
            <person name="Andrade P."/>
            <person name="Araujo P.M."/>
            <person name="Sabatino S."/>
            <person name="Gazda M.A."/>
            <person name="Afonso S."/>
            <person name="Lopes R.J."/>
            <person name="Corbo J.C."/>
            <person name="Carneiro M."/>
        </authorList>
    </citation>
    <scope>NUCLEOTIDE SEQUENCE [LARGE SCALE GENOMIC DNA]</scope>
    <source>
        <strain evidence="1">Red01</strain>
        <tissue evidence="1">Muscle</tissue>
    </source>
</reference>
<gene>
    <name evidence="1" type="ORF">DV515_00008448</name>
</gene>
<sequence length="67" mass="6849">MCNINSMLVAGADEELASCISMSHRAGRVGQQAAVPHLRSGRALLKLLVTLPCNSTPAGTNNSGSGL</sequence>
<dbReference type="Proteomes" id="UP000276834">
    <property type="component" value="Unassembled WGS sequence"/>
</dbReference>
<accession>A0A3L8SEK5</accession>
<keyword evidence="2" id="KW-1185">Reference proteome</keyword>
<proteinExistence type="predicted"/>
<name>A0A3L8SEK5_CHLGU</name>
<evidence type="ECO:0000313" key="1">
    <source>
        <dbReference type="EMBL" id="RLW00843.1"/>
    </source>
</evidence>
<comment type="caution">
    <text evidence="1">The sequence shown here is derived from an EMBL/GenBank/DDBJ whole genome shotgun (WGS) entry which is preliminary data.</text>
</comment>